<evidence type="ECO:0000256" key="4">
    <source>
        <dbReference type="ARBA" id="ARBA00007656"/>
    </source>
</evidence>
<dbReference type="InterPro" id="IPR046357">
    <property type="entry name" value="PPIase_dom_sf"/>
</dbReference>
<feature type="compositionally biased region" description="Low complexity" evidence="16">
    <location>
        <begin position="999"/>
        <end position="1012"/>
    </location>
</feature>
<dbReference type="AlphaFoldDB" id="A0AAD8TR76"/>
<evidence type="ECO:0000256" key="15">
    <source>
        <dbReference type="RuleBase" id="RU004561"/>
    </source>
</evidence>
<evidence type="ECO:0000256" key="12">
    <source>
        <dbReference type="ARBA" id="ARBA00023294"/>
    </source>
</evidence>
<protein>
    <recommendedName>
        <fullName evidence="15">Auxin response factor</fullName>
    </recommendedName>
</protein>
<comment type="subunit">
    <text evidence="15">Homodimers and heterodimers.</text>
</comment>
<evidence type="ECO:0000256" key="5">
    <source>
        <dbReference type="ARBA" id="ARBA00007853"/>
    </source>
</evidence>
<evidence type="ECO:0000256" key="2">
    <source>
        <dbReference type="ARBA" id="ARBA00003182"/>
    </source>
</evidence>
<evidence type="ECO:0000256" key="3">
    <source>
        <dbReference type="ARBA" id="ARBA00004123"/>
    </source>
</evidence>
<dbReference type="CDD" id="cd10017">
    <property type="entry name" value="B3_DNA"/>
    <property type="match status" value="1"/>
</dbReference>
<evidence type="ECO:0000256" key="9">
    <source>
        <dbReference type="ARBA" id="ARBA00023163"/>
    </source>
</evidence>
<dbReference type="Proteomes" id="UP001231189">
    <property type="component" value="Unassembled WGS sequence"/>
</dbReference>
<keyword evidence="12 15" id="KW-0927">Auxin signaling pathway</keyword>
<feature type="domain" description="PB1" evidence="19">
    <location>
        <begin position="845"/>
        <end position="929"/>
    </location>
</feature>
<feature type="compositionally biased region" description="Basic and acidic residues" evidence="16">
    <location>
        <begin position="1054"/>
        <end position="1064"/>
    </location>
</feature>
<dbReference type="FunFam" id="2.30.30.1040:FF:000001">
    <property type="entry name" value="Auxin response factor"/>
    <property type="match status" value="1"/>
</dbReference>
<comment type="similarity">
    <text evidence="5 15">Belongs to the ARF family.</text>
</comment>
<evidence type="ECO:0000256" key="8">
    <source>
        <dbReference type="ARBA" id="ARBA00023125"/>
    </source>
</evidence>
<dbReference type="InterPro" id="IPR033389">
    <property type="entry name" value="AUX/IAA_dom"/>
</dbReference>
<feature type="domain" description="TF-B3" evidence="18">
    <location>
        <begin position="145"/>
        <end position="247"/>
    </location>
</feature>
<feature type="compositionally biased region" description="Polar residues" evidence="16">
    <location>
        <begin position="468"/>
        <end position="499"/>
    </location>
</feature>
<comment type="similarity">
    <text evidence="4">Belongs to the PpiC/parvulin rotamase family.</text>
</comment>
<dbReference type="GO" id="GO:0003677">
    <property type="term" value="F:DNA binding"/>
    <property type="evidence" value="ECO:0007669"/>
    <property type="project" value="UniProtKB-KW"/>
</dbReference>
<accession>A0AAD8TR76</accession>
<dbReference type="FunFam" id="2.40.330.10:FF:000001">
    <property type="entry name" value="Auxin response factor"/>
    <property type="match status" value="1"/>
</dbReference>
<dbReference type="GO" id="GO:0006355">
    <property type="term" value="P:regulation of DNA-templated transcription"/>
    <property type="evidence" value="ECO:0007669"/>
    <property type="project" value="InterPro"/>
</dbReference>
<feature type="domain" description="PpiC" evidence="17">
    <location>
        <begin position="1062"/>
        <end position="1192"/>
    </location>
</feature>
<dbReference type="PROSITE" id="PS51745">
    <property type="entry name" value="PB1"/>
    <property type="match status" value="1"/>
</dbReference>
<dbReference type="PANTHER" id="PTHR31384:SF10">
    <property type="entry name" value="AUXIN RESPONSE FACTOR 5"/>
    <property type="match status" value="1"/>
</dbReference>
<gene>
    <name evidence="20" type="ORF">QYE76_047165</name>
</gene>
<dbReference type="Pfam" id="PF02309">
    <property type="entry name" value="AUX_IAA"/>
    <property type="match status" value="1"/>
</dbReference>
<comment type="caution">
    <text evidence="20">The sequence shown here is derived from an EMBL/GenBank/DDBJ whole genome shotgun (WGS) entry which is preliminary data.</text>
</comment>
<dbReference type="Gene3D" id="2.30.30.1040">
    <property type="match status" value="1"/>
</dbReference>
<name>A0AAD8TR76_LOLMU</name>
<dbReference type="Pfam" id="PF00639">
    <property type="entry name" value="Rotamase"/>
    <property type="match status" value="1"/>
</dbReference>
<dbReference type="InterPro" id="IPR003340">
    <property type="entry name" value="B3_DNA-bd"/>
</dbReference>
<dbReference type="EMBL" id="JAUUTY010000002">
    <property type="protein sequence ID" value="KAK1686317.1"/>
    <property type="molecule type" value="Genomic_DNA"/>
</dbReference>
<proteinExistence type="inferred from homology"/>
<dbReference type="PROSITE" id="PS50198">
    <property type="entry name" value="PPIC_PPIASE_2"/>
    <property type="match status" value="1"/>
</dbReference>
<dbReference type="InterPro" id="IPR015300">
    <property type="entry name" value="DNA-bd_pseudobarrel_sf"/>
</dbReference>
<dbReference type="InterPro" id="IPR000297">
    <property type="entry name" value="PPIase_PpiC"/>
</dbReference>
<keyword evidence="11 15" id="KW-0539">Nucleus</keyword>
<evidence type="ECO:0000256" key="7">
    <source>
        <dbReference type="ARBA" id="ARBA00023110"/>
    </source>
</evidence>
<feature type="compositionally biased region" description="Basic residues" evidence="16">
    <location>
        <begin position="552"/>
        <end position="561"/>
    </location>
</feature>
<keyword evidence="9 15" id="KW-0804">Transcription</keyword>
<feature type="region of interest" description="Disordered" evidence="16">
    <location>
        <begin position="468"/>
        <end position="500"/>
    </location>
</feature>
<dbReference type="SUPFAM" id="SSF54277">
    <property type="entry name" value="CAD &amp; PB1 domains"/>
    <property type="match status" value="1"/>
</dbReference>
<keyword evidence="8 15" id="KW-0238">DNA-binding</keyword>
<feature type="compositionally biased region" description="Polar residues" evidence="16">
    <location>
        <begin position="566"/>
        <end position="575"/>
    </location>
</feature>
<evidence type="ECO:0000313" key="20">
    <source>
        <dbReference type="EMBL" id="KAK1686317.1"/>
    </source>
</evidence>
<dbReference type="GO" id="GO:0009734">
    <property type="term" value="P:auxin-activated signaling pathway"/>
    <property type="evidence" value="ECO:0007669"/>
    <property type="project" value="UniProtKB-KW"/>
</dbReference>
<dbReference type="InterPro" id="IPR023058">
    <property type="entry name" value="PPIase_PpiC_CS"/>
</dbReference>
<feature type="compositionally biased region" description="Polar residues" evidence="16">
    <location>
        <begin position="532"/>
        <end position="542"/>
    </location>
</feature>
<sequence length="1192" mass="130673">MAASQEKPQPTFGVLRNAAALLDEMQLMGEAQGGKKVINSELWHACAGPLVCLPQRGSLVYYFPQGHSEQVAATTRKIPNSRIPNYPNLPSQLLCQVHNITMHADKDTDEVYAQMTLQPVNSESDVFPIPSLGSYTKSKHPAEYFCKNLTASDTSTHGGFSVPRRAAEKLFPQLDYSMQPPNQELIVRDLHDNMWTFRHIYRGQPKRHLLTTGWSLFVGAKRLKAGDSVLFIRDEKSQLLVGVRRATRQQTALSSSVLSTDSMHIGVLAAAAHAASSGGSFTIYYNPRTSPSPFVVPVARYNKANYIQQSVGMRMAMMFETEESSKRRYTGTIVGVSDSDPMRWPNSKWRNLQIEWDEHGYGERPDRVSIWDIETPENTLVFPSAALNSKRQCLPGYAVPGMELGAANMSSFQRAPGIPYGNLQHMPAVGSELAMMMLLNQSGQNLGTPVSYHQSSYSSIIQNVKQSYMPPSTFGNSTGSTKHESMPSNEAQQQLNTPKMQRGDLESCEVLSVIDPISSSELNVAARKTRNTETYPSQSISEQHGKVEPRAKTRKSKKGSSRKAISENSELSSAPSRVCDDQQHGLEGNLLDGDTTHVKHGSNEDSSGALTHGNLSVQMQGQLVEENGLLSPPKLGSSISPDGGKSVNSFPNQGCFSQFFDGLDWMIQPSYYQESNGIQSVSASENIFSSSADIPSTINTDTLETFQNSCLSDSFPNSIQDFIGSPDLNSLTFLSPDMQNFDVHHDGSNLPSTSNSYVQMSFSEDSGTQMESIQRSMNNTSCSQPQTTDAFDLGMYSRLPSLKESQVLSLPEIHNSSRGTSVCSMDATTEYGIERSVKPVKPPVRTYTKVQKLGSVGRSIDVTRYRDYRELRSAIASMFGLQGKLEHPASSDWKLVYVDYENDVLLVGDDPWEEFINCVRCIRILSPSEVQQMSENGMHVLTDCIQTDQLAASCLASAILIEAQQPRPKLPLSSQKRKPKSKPPTAATDRRDAKIGTETPTAPAAAAAGDGDAAARKRPGAEDAPAAGDGKRRRAENPSSGSRDRHHQQHHRQKPGDKEGKKERMRASHILIKHEGSRRKASWRDPEGVAISATTRDDAADLARALRDQIVAGELKFEAAATDNSDCNSAKRGGDLGQCSSLHPAKSVGVLRPFERGKMQKPFEKAVIALKVGEMSDVVDTDSGVHIILRTG</sequence>
<comment type="catalytic activity">
    <reaction evidence="1">
        <text>[protein]-peptidylproline (omega=180) = [protein]-peptidylproline (omega=0)</text>
        <dbReference type="Rhea" id="RHEA:16237"/>
        <dbReference type="Rhea" id="RHEA-COMP:10747"/>
        <dbReference type="Rhea" id="RHEA-COMP:10748"/>
        <dbReference type="ChEBI" id="CHEBI:83833"/>
        <dbReference type="ChEBI" id="CHEBI:83834"/>
        <dbReference type="EC" id="5.2.1.8"/>
    </reaction>
</comment>
<dbReference type="SMART" id="SM01019">
    <property type="entry name" value="B3"/>
    <property type="match status" value="1"/>
</dbReference>
<dbReference type="SUPFAM" id="SSF101936">
    <property type="entry name" value="DNA-binding pseudobarrel domain"/>
    <property type="match status" value="1"/>
</dbReference>
<dbReference type="GO" id="GO:0005634">
    <property type="term" value="C:nucleus"/>
    <property type="evidence" value="ECO:0007669"/>
    <property type="project" value="UniProtKB-SubCell"/>
</dbReference>
<feature type="region of interest" description="Disordered" evidence="16">
    <location>
        <begin position="528"/>
        <end position="611"/>
    </location>
</feature>
<dbReference type="Gene3D" id="3.10.50.40">
    <property type="match status" value="1"/>
</dbReference>
<dbReference type="Pfam" id="PF06507">
    <property type="entry name" value="ARF_AD"/>
    <property type="match status" value="1"/>
</dbReference>
<reference evidence="20" key="1">
    <citation type="submission" date="2023-07" db="EMBL/GenBank/DDBJ databases">
        <title>A chromosome-level genome assembly of Lolium multiflorum.</title>
        <authorList>
            <person name="Chen Y."/>
            <person name="Copetti D."/>
            <person name="Kolliker R."/>
            <person name="Studer B."/>
        </authorList>
    </citation>
    <scope>NUCLEOTIDE SEQUENCE</scope>
    <source>
        <strain evidence="20">02402/16</strain>
        <tissue evidence="20">Leaf</tissue>
    </source>
</reference>
<evidence type="ECO:0000256" key="13">
    <source>
        <dbReference type="ARBA" id="ARBA00054757"/>
    </source>
</evidence>
<keyword evidence="7 14" id="KW-0697">Rotamase</keyword>
<dbReference type="SUPFAM" id="SSF54534">
    <property type="entry name" value="FKBP-like"/>
    <property type="match status" value="1"/>
</dbReference>
<feature type="compositionally biased region" description="Basic residues" evidence="16">
    <location>
        <begin position="1044"/>
        <end position="1053"/>
    </location>
</feature>
<keyword evidence="6 15" id="KW-0805">Transcription regulation</keyword>
<dbReference type="FunFam" id="3.10.20.90:FF:000047">
    <property type="entry name" value="Auxin response factor"/>
    <property type="match status" value="1"/>
</dbReference>
<dbReference type="PANTHER" id="PTHR31384">
    <property type="entry name" value="AUXIN RESPONSE FACTOR 4-RELATED"/>
    <property type="match status" value="1"/>
</dbReference>
<keyword evidence="21" id="KW-1185">Reference proteome</keyword>
<evidence type="ECO:0000259" key="19">
    <source>
        <dbReference type="PROSITE" id="PS51745"/>
    </source>
</evidence>
<evidence type="ECO:0000256" key="11">
    <source>
        <dbReference type="ARBA" id="ARBA00023242"/>
    </source>
</evidence>
<evidence type="ECO:0000256" key="16">
    <source>
        <dbReference type="SAM" id="MobiDB-lite"/>
    </source>
</evidence>
<organism evidence="20 21">
    <name type="scientific">Lolium multiflorum</name>
    <name type="common">Italian ryegrass</name>
    <name type="synonym">Lolium perenne subsp. multiflorum</name>
    <dbReference type="NCBI Taxonomy" id="4521"/>
    <lineage>
        <taxon>Eukaryota</taxon>
        <taxon>Viridiplantae</taxon>
        <taxon>Streptophyta</taxon>
        <taxon>Embryophyta</taxon>
        <taxon>Tracheophyta</taxon>
        <taxon>Spermatophyta</taxon>
        <taxon>Magnoliopsida</taxon>
        <taxon>Liliopsida</taxon>
        <taxon>Poales</taxon>
        <taxon>Poaceae</taxon>
        <taxon>BOP clade</taxon>
        <taxon>Pooideae</taxon>
        <taxon>Poodae</taxon>
        <taxon>Poeae</taxon>
        <taxon>Poeae Chloroplast Group 2 (Poeae type)</taxon>
        <taxon>Loliodinae</taxon>
        <taxon>Loliinae</taxon>
        <taxon>Lolium</taxon>
    </lineage>
</organism>
<feature type="region of interest" description="Disordered" evidence="16">
    <location>
        <begin position="966"/>
        <end position="1064"/>
    </location>
</feature>
<dbReference type="InterPro" id="IPR053793">
    <property type="entry name" value="PB1-like"/>
</dbReference>
<dbReference type="PROSITE" id="PS01096">
    <property type="entry name" value="PPIC_PPIASE_1"/>
    <property type="match status" value="1"/>
</dbReference>
<keyword evidence="10 14" id="KW-0413">Isomerase</keyword>
<comment type="function">
    <text evidence="2 15">Auxin response factors (ARFs) are transcriptional factors that bind specifically to the DNA sequence 5'-TGTCTC-3' found in the auxin-responsive promoter elements (AuxREs).</text>
</comment>
<comment type="subcellular location">
    <subcellularLocation>
        <location evidence="3 15">Nucleus</location>
    </subcellularLocation>
</comment>
<dbReference type="InterPro" id="IPR010525">
    <property type="entry name" value="ARF_dom"/>
</dbReference>
<evidence type="ECO:0000256" key="1">
    <source>
        <dbReference type="ARBA" id="ARBA00000971"/>
    </source>
</evidence>
<dbReference type="Gene3D" id="2.40.330.10">
    <property type="entry name" value="DNA-binding pseudobarrel domain"/>
    <property type="match status" value="1"/>
</dbReference>
<dbReference type="Pfam" id="PF02362">
    <property type="entry name" value="B3"/>
    <property type="match status" value="1"/>
</dbReference>
<evidence type="ECO:0000256" key="6">
    <source>
        <dbReference type="ARBA" id="ARBA00023015"/>
    </source>
</evidence>
<dbReference type="InterPro" id="IPR044835">
    <property type="entry name" value="ARF_plant"/>
</dbReference>
<evidence type="ECO:0000259" key="17">
    <source>
        <dbReference type="PROSITE" id="PS50198"/>
    </source>
</evidence>
<dbReference type="PROSITE" id="PS50863">
    <property type="entry name" value="B3"/>
    <property type="match status" value="1"/>
</dbReference>
<comment type="function">
    <text evidence="13">Prolyl cis/trans isomerase with specificity for phospho-Ser-Pro bonds.</text>
</comment>
<evidence type="ECO:0000313" key="21">
    <source>
        <dbReference type="Proteomes" id="UP001231189"/>
    </source>
</evidence>
<dbReference type="GO" id="GO:0003755">
    <property type="term" value="F:peptidyl-prolyl cis-trans isomerase activity"/>
    <property type="evidence" value="ECO:0007669"/>
    <property type="project" value="UniProtKB-KW"/>
</dbReference>
<evidence type="ECO:0000256" key="14">
    <source>
        <dbReference type="PROSITE-ProRule" id="PRU00278"/>
    </source>
</evidence>
<dbReference type="FunFam" id="3.10.50.40:FF:000010">
    <property type="entry name" value="Peptidyl-prolyl cis-trans isomerase Pin1"/>
    <property type="match status" value="1"/>
</dbReference>
<feature type="compositionally biased region" description="Basic and acidic residues" evidence="16">
    <location>
        <begin position="594"/>
        <end position="603"/>
    </location>
</feature>
<evidence type="ECO:0000256" key="10">
    <source>
        <dbReference type="ARBA" id="ARBA00023235"/>
    </source>
</evidence>
<dbReference type="Gene3D" id="3.10.20.90">
    <property type="entry name" value="Phosphatidylinositol 3-kinase Catalytic Subunit, Chain A, domain 1"/>
    <property type="match status" value="1"/>
</dbReference>
<evidence type="ECO:0000259" key="18">
    <source>
        <dbReference type="PROSITE" id="PS50863"/>
    </source>
</evidence>